<name>A0A9Q0EER4_9TELE</name>
<dbReference type="Proteomes" id="UP001148018">
    <property type="component" value="Unassembled WGS sequence"/>
</dbReference>
<organism evidence="2 3">
    <name type="scientific">Muraenolepis orangiensis</name>
    <name type="common">Patagonian moray cod</name>
    <dbReference type="NCBI Taxonomy" id="630683"/>
    <lineage>
        <taxon>Eukaryota</taxon>
        <taxon>Metazoa</taxon>
        <taxon>Chordata</taxon>
        <taxon>Craniata</taxon>
        <taxon>Vertebrata</taxon>
        <taxon>Euteleostomi</taxon>
        <taxon>Actinopterygii</taxon>
        <taxon>Neopterygii</taxon>
        <taxon>Teleostei</taxon>
        <taxon>Neoteleostei</taxon>
        <taxon>Acanthomorphata</taxon>
        <taxon>Zeiogadaria</taxon>
        <taxon>Gadariae</taxon>
        <taxon>Gadiformes</taxon>
        <taxon>Muraenolepidoidei</taxon>
        <taxon>Muraenolepididae</taxon>
        <taxon>Muraenolepis</taxon>
    </lineage>
</organism>
<sequence>MLTPPSSQMGGAPPFFSPGRGWDLGAPWGVTDHDVIHHHDNDDGTHHCDDAGTHHRDDASQSLEDDMGHHRDNHVGHHCDNVSHHHENNLRVPPPPSSRPPPHVWGRDLAEQQLLPLSLLKEALAPVCLRLAAVEAGLERLWLSLPLLVMQGGGAMPDRGGARRRKNKGEEEKCVVGLEGIIVQHK</sequence>
<feature type="compositionally biased region" description="Basic and acidic residues" evidence="1">
    <location>
        <begin position="66"/>
        <end position="89"/>
    </location>
</feature>
<keyword evidence="3" id="KW-1185">Reference proteome</keyword>
<proteinExistence type="predicted"/>
<protein>
    <submittedName>
        <fullName evidence="2">Uncharacterized protein</fullName>
    </submittedName>
</protein>
<accession>A0A9Q0EER4</accession>
<comment type="caution">
    <text evidence="2">The sequence shown here is derived from an EMBL/GenBank/DDBJ whole genome shotgun (WGS) entry which is preliminary data.</text>
</comment>
<dbReference type="EMBL" id="JANIIK010000043">
    <property type="protein sequence ID" value="KAJ3605466.1"/>
    <property type="molecule type" value="Genomic_DNA"/>
</dbReference>
<evidence type="ECO:0000256" key="1">
    <source>
        <dbReference type="SAM" id="MobiDB-lite"/>
    </source>
</evidence>
<reference evidence="2" key="1">
    <citation type="submission" date="2022-07" db="EMBL/GenBank/DDBJ databases">
        <title>Chromosome-level genome of Muraenolepis orangiensis.</title>
        <authorList>
            <person name="Kim J."/>
        </authorList>
    </citation>
    <scope>NUCLEOTIDE SEQUENCE</scope>
    <source>
        <strain evidence="2">KU_S4_2022</strain>
        <tissue evidence="2">Muscle</tissue>
    </source>
</reference>
<feature type="region of interest" description="Disordered" evidence="1">
    <location>
        <begin position="47"/>
        <end position="105"/>
    </location>
</feature>
<evidence type="ECO:0000313" key="3">
    <source>
        <dbReference type="Proteomes" id="UP001148018"/>
    </source>
</evidence>
<evidence type="ECO:0000313" key="2">
    <source>
        <dbReference type="EMBL" id="KAJ3605466.1"/>
    </source>
</evidence>
<feature type="compositionally biased region" description="Basic and acidic residues" evidence="1">
    <location>
        <begin position="47"/>
        <end position="59"/>
    </location>
</feature>
<feature type="compositionally biased region" description="Pro residues" evidence="1">
    <location>
        <begin position="92"/>
        <end position="103"/>
    </location>
</feature>
<dbReference type="AlphaFoldDB" id="A0A9Q0EER4"/>
<gene>
    <name evidence="2" type="ORF">NHX12_027512</name>
</gene>